<name>A0ABW8T9B6_9CLOT</name>
<dbReference type="SMART" id="SM01126">
    <property type="entry name" value="DDE_Tnp_IS1595"/>
    <property type="match status" value="1"/>
</dbReference>
<comment type="caution">
    <text evidence="2">The sequence shown here is derived from an EMBL/GenBank/DDBJ whole genome shotgun (WGS) entry which is preliminary data.</text>
</comment>
<dbReference type="Pfam" id="PF12762">
    <property type="entry name" value="DDE_Tnp_IS1595"/>
    <property type="match status" value="1"/>
</dbReference>
<dbReference type="EMBL" id="JBJIAA010000001">
    <property type="protein sequence ID" value="MFL0249099.1"/>
    <property type="molecule type" value="Genomic_DNA"/>
</dbReference>
<dbReference type="PANTHER" id="PTHR33293">
    <property type="entry name" value="INSERTION ELEMENT IS1 1 PROTEIN INSB-RELATED"/>
    <property type="match status" value="1"/>
</dbReference>
<evidence type="ECO:0000313" key="2">
    <source>
        <dbReference type="EMBL" id="MFL0249099.1"/>
    </source>
</evidence>
<gene>
    <name evidence="2" type="ORF">ACJDT4_01580</name>
</gene>
<dbReference type="InterPro" id="IPR024445">
    <property type="entry name" value="Tnp_ISXO2-like"/>
</dbReference>
<dbReference type="RefSeq" id="WP_406785773.1">
    <property type="nucleotide sequence ID" value="NZ_JBJIAA010000001.1"/>
</dbReference>
<protein>
    <submittedName>
        <fullName evidence="2">IS1595 family transposase</fullName>
    </submittedName>
</protein>
<evidence type="ECO:0000313" key="3">
    <source>
        <dbReference type="Proteomes" id="UP001623592"/>
    </source>
</evidence>
<reference evidence="2 3" key="1">
    <citation type="submission" date="2024-11" db="EMBL/GenBank/DDBJ databases">
        <authorList>
            <person name="Heng Y.C."/>
            <person name="Lim A.C.H."/>
            <person name="Lee J.K.Y."/>
            <person name="Kittelmann S."/>
        </authorList>
    </citation>
    <scope>NUCLEOTIDE SEQUENCE [LARGE SCALE GENOMIC DNA]</scope>
    <source>
        <strain evidence="2 3">WILCCON 0114</strain>
    </source>
</reference>
<dbReference type="Proteomes" id="UP001623592">
    <property type="component" value="Unassembled WGS sequence"/>
</dbReference>
<sequence>MNDSTASKYDTNGLTNIPKVSLDSIVNEISKIRDRTGKCCPYCNHKSIVKYGRYKNIQRYKCKKCSRTFNDFSFTPMHKSHYRSKWSLFIECMIAGYSLRKSSQVLKISFVSLFYWRHKVLDSLKLLTIEGFKGIVEMDDMYLAYSEKGKRHIVGRAPRKRGYKYKHMVVGKAKVCVFSAVDRKNTIISKVGCLGKIYEKRIDNIIGKSLSRDNILCTDNWKAYINYAKRKGFEHHIVNLFSISKKYNIQSVKSYNSKFEIWLKKFSGVASKYLNNYAAWFKYVTRIGFKITFNNIRNMLIMSCINKIYETCDSIRLKEFSI</sequence>
<accession>A0ABW8T9B6</accession>
<feature type="domain" description="ISXO2-like transposase" evidence="1">
    <location>
        <begin position="131"/>
        <end position="294"/>
    </location>
</feature>
<proteinExistence type="predicted"/>
<dbReference type="PANTHER" id="PTHR33293:SF1">
    <property type="entry name" value="INSERTION ELEMENT IS1 1 PROTEIN INSB-RELATED"/>
    <property type="match status" value="1"/>
</dbReference>
<dbReference type="InterPro" id="IPR051354">
    <property type="entry name" value="Transposase_27_IS1"/>
</dbReference>
<dbReference type="NCBIfam" id="NF033547">
    <property type="entry name" value="transpos_IS1595"/>
    <property type="match status" value="1"/>
</dbReference>
<evidence type="ECO:0000259" key="1">
    <source>
        <dbReference type="SMART" id="SM01126"/>
    </source>
</evidence>
<keyword evidence="3" id="KW-1185">Reference proteome</keyword>
<organism evidence="2 3">
    <name type="scientific">Clostridium neuense</name>
    <dbReference type="NCBI Taxonomy" id="1728934"/>
    <lineage>
        <taxon>Bacteria</taxon>
        <taxon>Bacillati</taxon>
        <taxon>Bacillota</taxon>
        <taxon>Clostridia</taxon>
        <taxon>Eubacteriales</taxon>
        <taxon>Clostridiaceae</taxon>
        <taxon>Clostridium</taxon>
    </lineage>
</organism>